<dbReference type="EMBL" id="CAJNOW010000007">
    <property type="protein sequence ID" value="CAF1204738.1"/>
    <property type="molecule type" value="Genomic_DNA"/>
</dbReference>
<proteinExistence type="predicted"/>
<dbReference type="PROSITE" id="PS50158">
    <property type="entry name" value="ZF_CCHC"/>
    <property type="match status" value="2"/>
</dbReference>
<dbReference type="AlphaFoldDB" id="A0A814WNL4"/>
<sequence length="202" mass="23080">MTRFAKHKKPRKDKTGEDATPWEALKKPVTEEEDQRKAQKRLEKKRKRELKKICFRCRAAGHSMNECTAEIPDELKQKREVKTGICYKCGSTEHRLNQCTVKGDSFAYATCFVCGKQGHWSRLCPDNPNGLYPNGGCCNECGSKQHFKRDCPTLLKKQGIDDQQLTCLTATTSNIDDNVELVTVKPVETKKKSLKRLKIVKF</sequence>
<keyword evidence="1" id="KW-0862">Zinc</keyword>
<dbReference type="EMBL" id="CAJNRE010000482">
    <property type="protein sequence ID" value="CAF1927804.1"/>
    <property type="molecule type" value="Genomic_DNA"/>
</dbReference>
<keyword evidence="1" id="KW-0863">Zinc-finger</keyword>
<accession>A0A814WNL4</accession>
<dbReference type="GO" id="GO:0003676">
    <property type="term" value="F:nucleic acid binding"/>
    <property type="evidence" value="ECO:0007669"/>
    <property type="project" value="InterPro"/>
</dbReference>
<evidence type="ECO:0000313" key="8">
    <source>
        <dbReference type="EMBL" id="CAF3792247.1"/>
    </source>
</evidence>
<dbReference type="Gene3D" id="4.10.60.10">
    <property type="entry name" value="Zinc finger, CCHC-type"/>
    <property type="match status" value="2"/>
</dbReference>
<organism evidence="5 9">
    <name type="scientific">Rotaria magnacalcarata</name>
    <dbReference type="NCBI Taxonomy" id="392030"/>
    <lineage>
        <taxon>Eukaryota</taxon>
        <taxon>Metazoa</taxon>
        <taxon>Spiralia</taxon>
        <taxon>Gnathifera</taxon>
        <taxon>Rotifera</taxon>
        <taxon>Eurotatoria</taxon>
        <taxon>Bdelloidea</taxon>
        <taxon>Philodinida</taxon>
        <taxon>Philodinidae</taxon>
        <taxon>Rotaria</taxon>
    </lineage>
</organism>
<evidence type="ECO:0000313" key="4">
    <source>
        <dbReference type="EMBL" id="CAF1007076.1"/>
    </source>
</evidence>
<dbReference type="InterPro" id="IPR036875">
    <property type="entry name" value="Znf_CCHC_sf"/>
</dbReference>
<evidence type="ECO:0000256" key="2">
    <source>
        <dbReference type="SAM" id="MobiDB-lite"/>
    </source>
</evidence>
<dbReference type="GO" id="GO:0008270">
    <property type="term" value="F:zinc ion binding"/>
    <property type="evidence" value="ECO:0007669"/>
    <property type="project" value="UniProtKB-KW"/>
</dbReference>
<dbReference type="PANTHER" id="PTHR46242:SF1">
    <property type="entry name" value="ZINC FINGER CCHC DOMAIN-CONTAINING PROTEIN 9"/>
    <property type="match status" value="1"/>
</dbReference>
<evidence type="ECO:0000313" key="6">
    <source>
        <dbReference type="EMBL" id="CAF1927804.1"/>
    </source>
</evidence>
<reference evidence="5" key="1">
    <citation type="submission" date="2021-02" db="EMBL/GenBank/DDBJ databases">
        <authorList>
            <person name="Nowell W R."/>
        </authorList>
    </citation>
    <scope>NUCLEOTIDE SEQUENCE</scope>
</reference>
<dbReference type="InterPro" id="IPR042246">
    <property type="entry name" value="ZCCHC9"/>
</dbReference>
<comment type="caution">
    <text evidence="5">The sequence shown here is derived from an EMBL/GenBank/DDBJ whole genome shotgun (WGS) entry which is preliminary data.</text>
</comment>
<evidence type="ECO:0000313" key="5">
    <source>
        <dbReference type="EMBL" id="CAF1204738.1"/>
    </source>
</evidence>
<feature type="domain" description="CCHC-type" evidence="3">
    <location>
        <begin position="111"/>
        <end position="126"/>
    </location>
</feature>
<feature type="compositionally biased region" description="Basic residues" evidence="2">
    <location>
        <begin position="1"/>
        <end position="12"/>
    </location>
</feature>
<dbReference type="Proteomes" id="UP000663855">
    <property type="component" value="Unassembled WGS sequence"/>
</dbReference>
<dbReference type="Proteomes" id="UP000681967">
    <property type="component" value="Unassembled WGS sequence"/>
</dbReference>
<dbReference type="Proteomes" id="UP000663824">
    <property type="component" value="Unassembled WGS sequence"/>
</dbReference>
<dbReference type="SUPFAM" id="SSF57756">
    <property type="entry name" value="Retrovirus zinc finger-like domains"/>
    <property type="match status" value="2"/>
</dbReference>
<evidence type="ECO:0000256" key="1">
    <source>
        <dbReference type="PROSITE-ProRule" id="PRU00047"/>
    </source>
</evidence>
<dbReference type="InterPro" id="IPR001878">
    <property type="entry name" value="Znf_CCHC"/>
</dbReference>
<dbReference type="Proteomes" id="UP000663834">
    <property type="component" value="Unassembled WGS sequence"/>
</dbReference>
<dbReference type="SMART" id="SM00343">
    <property type="entry name" value="ZnF_C2HC"/>
    <property type="match status" value="4"/>
</dbReference>
<dbReference type="Proteomes" id="UP000681720">
    <property type="component" value="Unassembled WGS sequence"/>
</dbReference>
<dbReference type="EMBL" id="CAJOBH010000299">
    <property type="protein sequence ID" value="CAF3779508.1"/>
    <property type="molecule type" value="Genomic_DNA"/>
</dbReference>
<evidence type="ECO:0000313" key="9">
    <source>
        <dbReference type="Proteomes" id="UP000663834"/>
    </source>
</evidence>
<dbReference type="PANTHER" id="PTHR46242">
    <property type="entry name" value="ZINC FINGER CCHC DOMAIN-CONTAINING PROTEIN 9 ZCCHC9"/>
    <property type="match status" value="1"/>
</dbReference>
<gene>
    <name evidence="7" type="ORF">BYL167_LOCUS1862</name>
    <name evidence="4" type="ORF">CJN711_LOCUS2643</name>
    <name evidence="8" type="ORF">GIL414_LOCUS612</name>
    <name evidence="5" type="ORF">KQP761_LOCUS33</name>
    <name evidence="6" type="ORF">MBJ925_LOCUS3624</name>
</gene>
<evidence type="ECO:0000313" key="7">
    <source>
        <dbReference type="EMBL" id="CAF3779508.1"/>
    </source>
</evidence>
<keyword evidence="1" id="KW-0479">Metal-binding</keyword>
<protein>
    <recommendedName>
        <fullName evidence="3">CCHC-type domain-containing protein</fullName>
    </recommendedName>
</protein>
<dbReference type="OrthoDB" id="3863715at2759"/>
<dbReference type="EMBL" id="CAJOBJ010000077">
    <property type="protein sequence ID" value="CAF3792247.1"/>
    <property type="molecule type" value="Genomic_DNA"/>
</dbReference>
<name>A0A814WNL4_9BILA</name>
<dbReference type="GO" id="GO:0005730">
    <property type="term" value="C:nucleolus"/>
    <property type="evidence" value="ECO:0007669"/>
    <property type="project" value="TreeGrafter"/>
</dbReference>
<evidence type="ECO:0000259" key="3">
    <source>
        <dbReference type="PROSITE" id="PS50158"/>
    </source>
</evidence>
<feature type="domain" description="CCHC-type" evidence="3">
    <location>
        <begin position="138"/>
        <end position="152"/>
    </location>
</feature>
<dbReference type="EMBL" id="CAJNOV010000160">
    <property type="protein sequence ID" value="CAF1007076.1"/>
    <property type="molecule type" value="Genomic_DNA"/>
</dbReference>
<dbReference type="Pfam" id="PF00098">
    <property type="entry name" value="zf-CCHC"/>
    <property type="match status" value="2"/>
</dbReference>
<feature type="region of interest" description="Disordered" evidence="2">
    <location>
        <begin position="1"/>
        <end position="44"/>
    </location>
</feature>
<feature type="compositionally biased region" description="Basic and acidic residues" evidence="2">
    <location>
        <begin position="24"/>
        <end position="41"/>
    </location>
</feature>